<dbReference type="GO" id="GO:0072669">
    <property type="term" value="C:tRNA-splicing ligase complex"/>
    <property type="evidence" value="ECO:0007669"/>
    <property type="project" value="TreeGrafter"/>
</dbReference>
<dbReference type="PANTHER" id="PTHR11118:SF1">
    <property type="entry name" value="RNA-SPLICING LIGASE RTCB HOMOLOG"/>
    <property type="match status" value="1"/>
</dbReference>
<accession>A0A504YMI9</accession>
<keyword evidence="4 8" id="KW-0547">Nucleotide-binding</keyword>
<evidence type="ECO:0000313" key="11">
    <source>
        <dbReference type="Proteomes" id="UP000316759"/>
    </source>
</evidence>
<reference evidence="10 11" key="1">
    <citation type="submission" date="2019-04" db="EMBL/GenBank/DDBJ databases">
        <title>Annotation for the trematode Fasciola gigantica.</title>
        <authorList>
            <person name="Choi Y.-J."/>
        </authorList>
    </citation>
    <scope>NUCLEOTIDE SEQUENCE [LARGE SCALE GENOMIC DNA]</scope>
    <source>
        <strain evidence="10">Uganda_cow_1</strain>
    </source>
</reference>
<dbReference type="GO" id="GO:0005634">
    <property type="term" value="C:nucleus"/>
    <property type="evidence" value="ECO:0007669"/>
    <property type="project" value="TreeGrafter"/>
</dbReference>
<dbReference type="SUPFAM" id="SSF103365">
    <property type="entry name" value="Hypothetical protein PH1602"/>
    <property type="match status" value="1"/>
</dbReference>
<dbReference type="AlphaFoldDB" id="A0A504YMI9"/>
<dbReference type="GO" id="GO:0005525">
    <property type="term" value="F:GTP binding"/>
    <property type="evidence" value="ECO:0007669"/>
    <property type="project" value="UniProtKB-KW"/>
</dbReference>
<dbReference type="Pfam" id="PF01139">
    <property type="entry name" value="RtcB"/>
    <property type="match status" value="1"/>
</dbReference>
<evidence type="ECO:0000256" key="6">
    <source>
        <dbReference type="ARBA" id="ARBA00023211"/>
    </source>
</evidence>
<proteinExistence type="predicted"/>
<evidence type="ECO:0000256" key="2">
    <source>
        <dbReference type="ARBA" id="ARBA00022598"/>
    </source>
</evidence>
<dbReference type="STRING" id="46835.A0A504YMI9"/>
<comment type="catalytic activity">
    <reaction evidence="7">
        <text>a 3'-end 3'-phospho-ribonucleotide-RNA + a 5'-end dephospho-ribonucleoside-RNA + GTP = a ribonucleotidyl-ribonucleotide-RNA + GMP + diphosphate</text>
        <dbReference type="Rhea" id="RHEA:68076"/>
        <dbReference type="Rhea" id="RHEA-COMP:10463"/>
        <dbReference type="Rhea" id="RHEA-COMP:13936"/>
        <dbReference type="Rhea" id="RHEA-COMP:17355"/>
        <dbReference type="ChEBI" id="CHEBI:33019"/>
        <dbReference type="ChEBI" id="CHEBI:37565"/>
        <dbReference type="ChEBI" id="CHEBI:58115"/>
        <dbReference type="ChEBI" id="CHEBI:83062"/>
        <dbReference type="ChEBI" id="CHEBI:138284"/>
        <dbReference type="ChEBI" id="CHEBI:173118"/>
        <dbReference type="EC" id="6.5.1.8"/>
    </reaction>
</comment>
<name>A0A504YMI9_FASGI</name>
<dbReference type="InterPro" id="IPR036025">
    <property type="entry name" value="RtcB-like_sf"/>
</dbReference>
<dbReference type="Gene3D" id="3.90.1860.10">
    <property type="entry name" value="tRNA-splicing ligase RtcB"/>
    <property type="match status" value="1"/>
</dbReference>
<keyword evidence="11" id="KW-1185">Reference proteome</keyword>
<feature type="binding site" evidence="9">
    <location>
        <position position="21"/>
    </location>
    <ligand>
        <name>Mn(2+)</name>
        <dbReference type="ChEBI" id="CHEBI:29035"/>
        <label>1</label>
    </ligand>
</feature>
<keyword evidence="3 9" id="KW-0479">Metal-binding</keyword>
<dbReference type="GO" id="GO:0170057">
    <property type="term" value="F:RNA ligase (GTP) activity"/>
    <property type="evidence" value="ECO:0007669"/>
    <property type="project" value="UniProtKB-EC"/>
</dbReference>
<feature type="binding site" evidence="9">
    <location>
        <position position="161"/>
    </location>
    <ligand>
        <name>Mn(2+)</name>
        <dbReference type="ChEBI" id="CHEBI:29035"/>
        <label>2</label>
    </ligand>
</feature>
<sequence length="176" mass="19233">MAAFDLSDPKAVVSPGGVGFDINCGVRLIRTNLTMKDVLPVKEKLTQTLFDHIPVGVGSKGVIPMNAQALEEALEMGMDWSLRQGYVWADDKEHCEEYGRMLQADPNKVSSRAKKRGLPQLGTLGAGNHYAEIQVVEEIFDRHAATKMGIDQLNQVVLMIHCGSRGMGHQVTAVFA</sequence>
<gene>
    <name evidence="10" type="ORF">FGIG_09250</name>
</gene>
<dbReference type="GO" id="GO:0046872">
    <property type="term" value="F:metal ion binding"/>
    <property type="evidence" value="ECO:0007669"/>
    <property type="project" value="UniProtKB-KW"/>
</dbReference>
<dbReference type="GO" id="GO:0006396">
    <property type="term" value="P:RNA processing"/>
    <property type="evidence" value="ECO:0007669"/>
    <property type="project" value="InterPro"/>
</dbReference>
<evidence type="ECO:0000256" key="1">
    <source>
        <dbReference type="ARBA" id="ARBA00012726"/>
    </source>
</evidence>
<organism evidence="10 11">
    <name type="scientific">Fasciola gigantica</name>
    <name type="common">Giant liver fluke</name>
    <dbReference type="NCBI Taxonomy" id="46835"/>
    <lineage>
        <taxon>Eukaryota</taxon>
        <taxon>Metazoa</taxon>
        <taxon>Spiralia</taxon>
        <taxon>Lophotrochozoa</taxon>
        <taxon>Platyhelminthes</taxon>
        <taxon>Trematoda</taxon>
        <taxon>Digenea</taxon>
        <taxon>Plagiorchiida</taxon>
        <taxon>Echinostomata</taxon>
        <taxon>Echinostomatoidea</taxon>
        <taxon>Fasciolidae</taxon>
        <taxon>Fasciola</taxon>
    </lineage>
</organism>
<evidence type="ECO:0000313" key="10">
    <source>
        <dbReference type="EMBL" id="TPP58930.1"/>
    </source>
</evidence>
<dbReference type="InterPro" id="IPR001233">
    <property type="entry name" value="RtcB"/>
</dbReference>
<keyword evidence="6 9" id="KW-0464">Manganese</keyword>
<evidence type="ECO:0000256" key="3">
    <source>
        <dbReference type="ARBA" id="ARBA00022723"/>
    </source>
</evidence>
<dbReference type="PANTHER" id="PTHR11118">
    <property type="entry name" value="RNA-SPLICING LIGASE RTCB HOMOLOG"/>
    <property type="match status" value="1"/>
</dbReference>
<dbReference type="EMBL" id="SUNJ01011378">
    <property type="protein sequence ID" value="TPP58930.1"/>
    <property type="molecule type" value="Genomic_DNA"/>
</dbReference>
<keyword evidence="2 10" id="KW-0436">Ligase</keyword>
<feature type="binding site" evidence="8">
    <location>
        <begin position="128"/>
        <end position="132"/>
    </location>
    <ligand>
        <name>GMP</name>
        <dbReference type="ChEBI" id="CHEBI:58115"/>
    </ligand>
</feature>
<dbReference type="GO" id="GO:0003972">
    <property type="term" value="F:RNA ligase (ATP) activity"/>
    <property type="evidence" value="ECO:0007669"/>
    <property type="project" value="TreeGrafter"/>
</dbReference>
<dbReference type="EC" id="6.5.1.8" evidence="1"/>
<dbReference type="Proteomes" id="UP000316759">
    <property type="component" value="Unassembled WGS sequence"/>
</dbReference>
<feature type="binding site" evidence="9">
    <location>
        <position position="129"/>
    </location>
    <ligand>
        <name>Mn(2+)</name>
        <dbReference type="ChEBI" id="CHEBI:29035"/>
        <label>1</label>
    </ligand>
</feature>
<evidence type="ECO:0000256" key="7">
    <source>
        <dbReference type="ARBA" id="ARBA00047746"/>
    </source>
</evidence>
<evidence type="ECO:0000256" key="5">
    <source>
        <dbReference type="ARBA" id="ARBA00023134"/>
    </source>
</evidence>
<dbReference type="OrthoDB" id="10249697at2759"/>
<protein>
    <recommendedName>
        <fullName evidence="1">3'-phosphate/5'-hydroxy nucleic acid ligase</fullName>
        <ecNumber evidence="1">6.5.1.8</ecNumber>
    </recommendedName>
</protein>
<comment type="caution">
    <text evidence="10">The sequence shown here is derived from an EMBL/GenBank/DDBJ whole genome shotgun (WGS) entry which is preliminary data.</text>
</comment>
<evidence type="ECO:0000256" key="8">
    <source>
        <dbReference type="PIRSR" id="PIRSR601233-2"/>
    </source>
</evidence>
<keyword evidence="5 8" id="KW-0342">GTP-binding</keyword>
<evidence type="ECO:0000256" key="9">
    <source>
        <dbReference type="PIRSR" id="PIRSR601233-3"/>
    </source>
</evidence>
<evidence type="ECO:0000256" key="4">
    <source>
        <dbReference type="ARBA" id="ARBA00022741"/>
    </source>
</evidence>
<comment type="cofactor">
    <cofactor evidence="9">
        <name>Mn(2+)</name>
        <dbReference type="ChEBI" id="CHEBI:29035"/>
    </cofactor>
    <text evidence="9">Binds 2 manganese ions per subunit.</text>
</comment>